<dbReference type="CDD" id="cd11041">
    <property type="entry name" value="CYP503A1-like"/>
    <property type="match status" value="1"/>
</dbReference>
<name>A0A8H3QXZ2_9GLOM</name>
<accession>A0A8H3QXZ2</accession>
<dbReference type="Pfam" id="PF00067">
    <property type="entry name" value="p450"/>
    <property type="match status" value="1"/>
</dbReference>
<keyword evidence="6" id="KW-0503">Monooxygenase</keyword>
<dbReference type="InterPro" id="IPR002403">
    <property type="entry name" value="Cyt_P450_E_grp-IV"/>
</dbReference>
<comment type="cofactor">
    <cofactor evidence="1 5">
        <name>heme</name>
        <dbReference type="ChEBI" id="CHEBI:30413"/>
    </cofactor>
</comment>
<evidence type="ECO:0000256" key="4">
    <source>
        <dbReference type="ARBA" id="ARBA00023004"/>
    </source>
</evidence>
<dbReference type="InterPro" id="IPR001128">
    <property type="entry name" value="Cyt_P450"/>
</dbReference>
<evidence type="ECO:0000256" key="1">
    <source>
        <dbReference type="ARBA" id="ARBA00001971"/>
    </source>
</evidence>
<dbReference type="Proteomes" id="UP000615446">
    <property type="component" value="Unassembled WGS sequence"/>
</dbReference>
<dbReference type="PROSITE" id="PS00086">
    <property type="entry name" value="CYTOCHROME_P450"/>
    <property type="match status" value="1"/>
</dbReference>
<keyword evidence="4 5" id="KW-0408">Iron</keyword>
<comment type="caution">
    <text evidence="7">The sequence shown here is derived from an EMBL/GenBank/DDBJ whole genome shotgun (WGS) entry which is preliminary data.</text>
</comment>
<evidence type="ECO:0000313" key="8">
    <source>
        <dbReference type="Proteomes" id="UP000615446"/>
    </source>
</evidence>
<comment type="similarity">
    <text evidence="2 6">Belongs to the cytochrome P450 family.</text>
</comment>
<sequence length="496" mass="57599">MYQIIVLGIILSITLYVLKRPRDSKLNLPPLVHYKIPFIGHTFSHLFNCKEFLKQCKKEYGDIFTIYVWGRELTIIGKEHIYEAFARDDAFNFRIAFRKKVPGDMFSFGDPEYNLKVVREYISNESNLDIVRMQKCLHSGIKKYIGEGDDNGRATIYKIYGEMSKIISVTLANIYVGEEEAVYDDIITTFAEFTTDITIFMKIPPILDFIYPGIQSYIYHFIVKLGLYNPAKKHKDVLIKHIKNQVEKRLREKQIYGDLWKRPNDLIQIFMEEESFDTKNIDYEAMASKICTLIFVSNHTTSRACANVVVDLASRPEYMQELYEEQLEIHKQADENGILPYESLNEMKKLDSFIRESIRSTGDIATFQRLVLKDYTFANGLQIPEGHIVDVYLDDVFRDESSQGPNPESFEPFRHLNKTFPAYKPTKTFLSFGGGKHACPGRFFAVNEIKFFMHNVILKYNLRTESGKIEKKLTIGHIALPTKNGIIFEKRSKSLF</sequence>
<dbReference type="InterPro" id="IPR036396">
    <property type="entry name" value="Cyt_P450_sf"/>
</dbReference>
<evidence type="ECO:0000313" key="7">
    <source>
        <dbReference type="EMBL" id="GES95617.1"/>
    </source>
</evidence>
<organism evidence="7 8">
    <name type="scientific">Rhizophagus clarus</name>
    <dbReference type="NCBI Taxonomy" id="94130"/>
    <lineage>
        <taxon>Eukaryota</taxon>
        <taxon>Fungi</taxon>
        <taxon>Fungi incertae sedis</taxon>
        <taxon>Mucoromycota</taxon>
        <taxon>Glomeromycotina</taxon>
        <taxon>Glomeromycetes</taxon>
        <taxon>Glomerales</taxon>
        <taxon>Glomeraceae</taxon>
        <taxon>Rhizophagus</taxon>
    </lineage>
</organism>
<dbReference type="SUPFAM" id="SSF48264">
    <property type="entry name" value="Cytochrome P450"/>
    <property type="match status" value="1"/>
</dbReference>
<evidence type="ECO:0000256" key="6">
    <source>
        <dbReference type="RuleBase" id="RU000461"/>
    </source>
</evidence>
<evidence type="ECO:0000256" key="3">
    <source>
        <dbReference type="ARBA" id="ARBA00022723"/>
    </source>
</evidence>
<keyword evidence="5 6" id="KW-0349">Heme</keyword>
<evidence type="ECO:0000256" key="2">
    <source>
        <dbReference type="ARBA" id="ARBA00010617"/>
    </source>
</evidence>
<reference evidence="7" key="1">
    <citation type="submission" date="2019-10" db="EMBL/GenBank/DDBJ databases">
        <title>Conservation and host-specific expression of non-tandemly repeated heterogenous ribosome RNA gene in arbuscular mycorrhizal fungi.</title>
        <authorList>
            <person name="Maeda T."/>
            <person name="Kobayashi Y."/>
            <person name="Nakagawa T."/>
            <person name="Ezawa T."/>
            <person name="Yamaguchi K."/>
            <person name="Bino T."/>
            <person name="Nishimoto Y."/>
            <person name="Shigenobu S."/>
            <person name="Kawaguchi M."/>
        </authorList>
    </citation>
    <scope>NUCLEOTIDE SEQUENCE</scope>
    <source>
        <strain evidence="7">HR1</strain>
    </source>
</reference>
<dbReference type="EMBL" id="BLAL01000242">
    <property type="protein sequence ID" value="GES95617.1"/>
    <property type="molecule type" value="Genomic_DNA"/>
</dbReference>
<dbReference type="GO" id="GO:0005506">
    <property type="term" value="F:iron ion binding"/>
    <property type="evidence" value="ECO:0007669"/>
    <property type="project" value="InterPro"/>
</dbReference>
<protein>
    <submittedName>
        <fullName evidence="7">Cytochrome P450</fullName>
    </submittedName>
</protein>
<evidence type="ECO:0000256" key="5">
    <source>
        <dbReference type="PIRSR" id="PIRSR602403-1"/>
    </source>
</evidence>
<dbReference type="GO" id="GO:0020037">
    <property type="term" value="F:heme binding"/>
    <property type="evidence" value="ECO:0007669"/>
    <property type="project" value="InterPro"/>
</dbReference>
<keyword evidence="3 5" id="KW-0479">Metal-binding</keyword>
<dbReference type="GO" id="GO:0004497">
    <property type="term" value="F:monooxygenase activity"/>
    <property type="evidence" value="ECO:0007669"/>
    <property type="project" value="UniProtKB-KW"/>
</dbReference>
<dbReference type="Gene3D" id="1.10.630.10">
    <property type="entry name" value="Cytochrome P450"/>
    <property type="match status" value="1"/>
</dbReference>
<keyword evidence="6" id="KW-0560">Oxidoreductase</keyword>
<dbReference type="AlphaFoldDB" id="A0A8H3QXZ2"/>
<dbReference type="OrthoDB" id="1844152at2759"/>
<dbReference type="PRINTS" id="PR00465">
    <property type="entry name" value="EP450IV"/>
</dbReference>
<gene>
    <name evidence="7" type="ORF">RCL2_002227900</name>
</gene>
<dbReference type="GO" id="GO:0016705">
    <property type="term" value="F:oxidoreductase activity, acting on paired donors, with incorporation or reduction of molecular oxygen"/>
    <property type="evidence" value="ECO:0007669"/>
    <property type="project" value="InterPro"/>
</dbReference>
<feature type="binding site" description="axial binding residue" evidence="5">
    <location>
        <position position="439"/>
    </location>
    <ligand>
        <name>heme</name>
        <dbReference type="ChEBI" id="CHEBI:30413"/>
    </ligand>
    <ligandPart>
        <name>Fe</name>
        <dbReference type="ChEBI" id="CHEBI:18248"/>
    </ligandPart>
</feature>
<dbReference type="PANTHER" id="PTHR46206">
    <property type="entry name" value="CYTOCHROME P450"/>
    <property type="match status" value="1"/>
</dbReference>
<proteinExistence type="inferred from homology"/>
<dbReference type="InterPro" id="IPR017972">
    <property type="entry name" value="Cyt_P450_CS"/>
</dbReference>